<dbReference type="InParanoid" id="A0A1Z5JUI0"/>
<organism evidence="1 2">
    <name type="scientific">Fistulifera solaris</name>
    <name type="common">Oleaginous diatom</name>
    <dbReference type="NCBI Taxonomy" id="1519565"/>
    <lineage>
        <taxon>Eukaryota</taxon>
        <taxon>Sar</taxon>
        <taxon>Stramenopiles</taxon>
        <taxon>Ochrophyta</taxon>
        <taxon>Bacillariophyta</taxon>
        <taxon>Bacillariophyceae</taxon>
        <taxon>Bacillariophycidae</taxon>
        <taxon>Naviculales</taxon>
        <taxon>Naviculaceae</taxon>
        <taxon>Fistulifera</taxon>
    </lineage>
</organism>
<proteinExistence type="predicted"/>
<name>A0A1Z5JUI0_FISSO</name>
<comment type="caution">
    <text evidence="1">The sequence shown here is derived from an EMBL/GenBank/DDBJ whole genome shotgun (WGS) entry which is preliminary data.</text>
</comment>
<dbReference type="EMBL" id="BDSP01000120">
    <property type="protein sequence ID" value="GAX17687.1"/>
    <property type="molecule type" value="Genomic_DNA"/>
</dbReference>
<dbReference type="Proteomes" id="UP000198406">
    <property type="component" value="Unassembled WGS sequence"/>
</dbReference>
<protein>
    <submittedName>
        <fullName evidence="1">Uncharacterized protein</fullName>
    </submittedName>
</protein>
<reference evidence="1 2" key="1">
    <citation type="journal article" date="2015" name="Plant Cell">
        <title>Oil accumulation by the oleaginous diatom Fistulifera solaris as revealed by the genome and transcriptome.</title>
        <authorList>
            <person name="Tanaka T."/>
            <person name="Maeda Y."/>
            <person name="Veluchamy A."/>
            <person name="Tanaka M."/>
            <person name="Abida H."/>
            <person name="Marechal E."/>
            <person name="Bowler C."/>
            <person name="Muto M."/>
            <person name="Sunaga Y."/>
            <person name="Tanaka M."/>
            <person name="Yoshino T."/>
            <person name="Taniguchi T."/>
            <person name="Fukuda Y."/>
            <person name="Nemoto M."/>
            <person name="Matsumoto M."/>
            <person name="Wong P.S."/>
            <person name="Aburatani S."/>
            <person name="Fujibuchi W."/>
        </authorList>
    </citation>
    <scope>NUCLEOTIDE SEQUENCE [LARGE SCALE GENOMIC DNA]</scope>
    <source>
        <strain evidence="1 2">JPCC DA0580</strain>
    </source>
</reference>
<dbReference type="OrthoDB" id="120976at2759"/>
<dbReference type="Gene3D" id="3.80.10.10">
    <property type="entry name" value="Ribonuclease Inhibitor"/>
    <property type="match status" value="1"/>
</dbReference>
<evidence type="ECO:0000313" key="1">
    <source>
        <dbReference type="EMBL" id="GAX17687.1"/>
    </source>
</evidence>
<keyword evidence="2" id="KW-1185">Reference proteome</keyword>
<dbReference type="InterPro" id="IPR032675">
    <property type="entry name" value="LRR_dom_sf"/>
</dbReference>
<evidence type="ECO:0000313" key="2">
    <source>
        <dbReference type="Proteomes" id="UP000198406"/>
    </source>
</evidence>
<accession>A0A1Z5JUI0</accession>
<sequence length="528" mass="61109">MEFLQLIPQQQLSSEQNALLSLLTNEESSSEEGNHLPIYRFVQEPTHLQELLSCDRTKFCIWRDNQTIIVVELFYPRSINLPSTSWEITQSYRHGTRFLAIVGLNETAMAETATFVLSLQHSEPDLWSFDFDLDSVREDQLNRFLDANPQCVWEFRYQTWTVEQSIRLATRPGPLKIQLYTPSTNYGGFSFTDGGTAFVDALQQRTSSFESLCLHFNRRNSFTNENYVRLLQLEHAVEKLELYMFRPDPLLPFRAQVHCLNYRIDDYEIEKTHFETLPIVAKELTLSIHITSTENWSDSIVTFLDRVAQLGHFEHLRLAIDLWHKVDYTQVGWIAAAIVRVLKNNPNLVSLDLSENRYPLDYTPYLILLFRVMEGHPNLRTFRLNSEEMKVIHFAALKRLLFRNRKLTVVNRWDERVTDGTTIDQIYTLNRFYHGSKDLLVQHGCSTCRSRLTGTILMESATANFQRTALLLSDHADVLCELVNGSEDDALSPHDPRSIINPTPLKKKKLSPNSDVSCARRFVAPCGR</sequence>
<gene>
    <name evidence="1" type="ORF">FisN_10Lh396</name>
</gene>
<dbReference type="SUPFAM" id="SSF52047">
    <property type="entry name" value="RNI-like"/>
    <property type="match status" value="1"/>
</dbReference>
<dbReference type="AlphaFoldDB" id="A0A1Z5JUI0"/>